<dbReference type="AlphaFoldDB" id="A0A2P7R4G4"/>
<proteinExistence type="inferred from homology"/>
<keyword evidence="14" id="KW-1185">Reference proteome</keyword>
<evidence type="ECO:0000259" key="11">
    <source>
        <dbReference type="Pfam" id="PF00593"/>
    </source>
</evidence>
<keyword evidence="2 8" id="KW-0813">Transport</keyword>
<dbReference type="Gene3D" id="2.170.130.10">
    <property type="entry name" value="TonB-dependent receptor, plug domain"/>
    <property type="match status" value="1"/>
</dbReference>
<dbReference type="GO" id="GO:0044718">
    <property type="term" value="P:siderophore transmembrane transport"/>
    <property type="evidence" value="ECO:0007669"/>
    <property type="project" value="TreeGrafter"/>
</dbReference>
<dbReference type="SUPFAM" id="SSF56935">
    <property type="entry name" value="Porins"/>
    <property type="match status" value="1"/>
</dbReference>
<protein>
    <submittedName>
        <fullName evidence="13">TonB-dependent copper receptor</fullName>
    </submittedName>
</protein>
<keyword evidence="3 8" id="KW-1134">Transmembrane beta strand</keyword>
<dbReference type="PANTHER" id="PTHR30069">
    <property type="entry name" value="TONB-DEPENDENT OUTER MEMBRANE RECEPTOR"/>
    <property type="match status" value="1"/>
</dbReference>
<evidence type="ECO:0000313" key="13">
    <source>
        <dbReference type="EMBL" id="PSJ45081.1"/>
    </source>
</evidence>
<evidence type="ECO:0000256" key="5">
    <source>
        <dbReference type="ARBA" id="ARBA00023077"/>
    </source>
</evidence>
<evidence type="ECO:0000256" key="7">
    <source>
        <dbReference type="ARBA" id="ARBA00023237"/>
    </source>
</evidence>
<evidence type="ECO:0000256" key="8">
    <source>
        <dbReference type="PROSITE-ProRule" id="PRU01360"/>
    </source>
</evidence>
<reference evidence="13 14" key="1">
    <citation type="submission" date="2018-03" db="EMBL/GenBank/DDBJ databases">
        <title>The draft genome of Zobellella taiwanensis JCM 13381.</title>
        <authorList>
            <person name="Liu L."/>
            <person name="Li L."/>
            <person name="Wang T."/>
            <person name="Zhang X."/>
            <person name="Liang L."/>
        </authorList>
    </citation>
    <scope>NUCLEOTIDE SEQUENCE [LARGE SCALE GENOMIC DNA]</scope>
    <source>
        <strain evidence="13 14">JCM 13381</strain>
    </source>
</reference>
<comment type="similarity">
    <text evidence="8 9">Belongs to the TonB-dependent receptor family.</text>
</comment>
<evidence type="ECO:0000256" key="2">
    <source>
        <dbReference type="ARBA" id="ARBA00022448"/>
    </source>
</evidence>
<evidence type="ECO:0000313" key="14">
    <source>
        <dbReference type="Proteomes" id="UP000242181"/>
    </source>
</evidence>
<dbReference type="InterPro" id="IPR000531">
    <property type="entry name" value="Beta-barrel_TonB"/>
</dbReference>
<dbReference type="PROSITE" id="PS52016">
    <property type="entry name" value="TONB_DEPENDENT_REC_3"/>
    <property type="match status" value="1"/>
</dbReference>
<dbReference type="OrthoDB" id="5332150at2"/>
<organism evidence="13 14">
    <name type="scientific">Zobellella taiwanensis</name>
    <dbReference type="NCBI Taxonomy" id="347535"/>
    <lineage>
        <taxon>Bacteria</taxon>
        <taxon>Pseudomonadati</taxon>
        <taxon>Pseudomonadota</taxon>
        <taxon>Gammaproteobacteria</taxon>
        <taxon>Aeromonadales</taxon>
        <taxon>Aeromonadaceae</taxon>
        <taxon>Zobellella</taxon>
    </lineage>
</organism>
<dbReference type="InterPro" id="IPR036942">
    <property type="entry name" value="Beta-barrel_TonB_sf"/>
</dbReference>
<evidence type="ECO:0000256" key="6">
    <source>
        <dbReference type="ARBA" id="ARBA00023136"/>
    </source>
</evidence>
<keyword evidence="5 9" id="KW-0798">TonB box</keyword>
<feature type="signal peptide" evidence="10">
    <location>
        <begin position="1"/>
        <end position="21"/>
    </location>
</feature>
<gene>
    <name evidence="13" type="ORF">C7I36_06370</name>
</gene>
<keyword evidence="13" id="KW-0675">Receptor</keyword>
<dbReference type="InterPro" id="IPR010100">
    <property type="entry name" value="TonB-dep_Cu_rcpt"/>
</dbReference>
<dbReference type="NCBIfam" id="TIGR01778">
    <property type="entry name" value="TonB-copper"/>
    <property type="match status" value="1"/>
</dbReference>
<keyword evidence="7 8" id="KW-0998">Cell outer membrane</keyword>
<keyword evidence="4 8" id="KW-0812">Transmembrane</keyword>
<comment type="subcellular location">
    <subcellularLocation>
        <location evidence="1 8">Cell outer membrane</location>
        <topology evidence="1 8">Multi-pass membrane protein</topology>
    </subcellularLocation>
</comment>
<evidence type="ECO:0000259" key="12">
    <source>
        <dbReference type="Pfam" id="PF07715"/>
    </source>
</evidence>
<keyword evidence="6 8" id="KW-0472">Membrane</keyword>
<evidence type="ECO:0000256" key="4">
    <source>
        <dbReference type="ARBA" id="ARBA00022692"/>
    </source>
</evidence>
<feature type="domain" description="TonB-dependent receptor plug" evidence="12">
    <location>
        <begin position="59"/>
        <end position="145"/>
    </location>
</feature>
<dbReference type="CDD" id="cd01347">
    <property type="entry name" value="ligand_gated_channel"/>
    <property type="match status" value="1"/>
</dbReference>
<evidence type="ECO:0000256" key="9">
    <source>
        <dbReference type="RuleBase" id="RU003357"/>
    </source>
</evidence>
<sequence length="654" mass="72406">MKQAYLVPLALPLLALNGVRAEQSEPPISTATSIIITASPLVHPNRLSLDPQSPVQPIPAADGTGLLKTVPNMNITRKGGMAGDPLFRGLGGSRLAITSDNSYVLGGCGGRMDPPTAYIFPRAYDEVVITKGPQTVTQGPGLVAGSVQFLRHPRYYGEGALSLDGGLTGGSADRLDAFAGLDAGNELGYLRLNANHNQADDYRDGSGERVHSAYDKRSQSLQLGLTPDELSLLELSYDRSRGEAAYADRALDGSQFDRDAWGLRLERQAITPWLGKVQLQYGHSLIDHVMDNYSLRPVSGMYKAMNPERTTDTARLLAELNLGAHHTQLGVDWMQDDHRSRMAMGMTAAAADRYRDQPYRDTQSFDNLGVFVEDHWQLNDKQQLIGGLRLDHTRARFEPLAIDNPLKEQDYRLHAGFVRLEHRQQAWTWYAGYGQAERAPDFWERNRNGALNTETNRQLDAGLLYRQDQLSGSLSLFAGRVDDFILVDNRDHALARNIDARRLGGEAEIRWQFSPDWSIESSLAYTHGQNTSDDLPLGQTPPLELNTRLGYDNGSQELALLMRNVAAQHRFAEGQGNIVGQDQGPSAGFTVFSLNAGWKITPQFTLATGIDNLFDKDYSEFINKQEIDMAGANPQTGRIAEPGRQWWAELQLSF</sequence>
<evidence type="ECO:0000256" key="3">
    <source>
        <dbReference type="ARBA" id="ARBA00022452"/>
    </source>
</evidence>
<feature type="domain" description="TonB-dependent receptor-like beta-barrel" evidence="11">
    <location>
        <begin position="196"/>
        <end position="613"/>
    </location>
</feature>
<dbReference type="Pfam" id="PF00593">
    <property type="entry name" value="TonB_dep_Rec_b-barrel"/>
    <property type="match status" value="1"/>
</dbReference>
<dbReference type="InterPro" id="IPR037066">
    <property type="entry name" value="Plug_dom_sf"/>
</dbReference>
<dbReference type="EMBL" id="PXYH01000006">
    <property type="protein sequence ID" value="PSJ45081.1"/>
    <property type="molecule type" value="Genomic_DNA"/>
</dbReference>
<accession>A0A2P7R4G4</accession>
<dbReference type="GO" id="GO:0015344">
    <property type="term" value="F:siderophore uptake transmembrane transporter activity"/>
    <property type="evidence" value="ECO:0007669"/>
    <property type="project" value="TreeGrafter"/>
</dbReference>
<evidence type="ECO:0000256" key="1">
    <source>
        <dbReference type="ARBA" id="ARBA00004571"/>
    </source>
</evidence>
<keyword evidence="10" id="KW-0732">Signal</keyword>
<dbReference type="GO" id="GO:0009279">
    <property type="term" value="C:cell outer membrane"/>
    <property type="evidence" value="ECO:0007669"/>
    <property type="project" value="UniProtKB-SubCell"/>
</dbReference>
<dbReference type="RefSeq" id="WP_106452878.1">
    <property type="nucleotide sequence ID" value="NZ_PXYH01000006.1"/>
</dbReference>
<comment type="caution">
    <text evidence="13">The sequence shown here is derived from an EMBL/GenBank/DDBJ whole genome shotgun (WGS) entry which is preliminary data.</text>
</comment>
<dbReference type="Pfam" id="PF07715">
    <property type="entry name" value="Plug"/>
    <property type="match status" value="1"/>
</dbReference>
<dbReference type="InterPro" id="IPR039426">
    <property type="entry name" value="TonB-dep_rcpt-like"/>
</dbReference>
<dbReference type="Proteomes" id="UP000242181">
    <property type="component" value="Unassembled WGS sequence"/>
</dbReference>
<dbReference type="Gene3D" id="2.40.170.20">
    <property type="entry name" value="TonB-dependent receptor, beta-barrel domain"/>
    <property type="match status" value="1"/>
</dbReference>
<name>A0A2P7R4G4_9GAMM</name>
<evidence type="ECO:0000256" key="10">
    <source>
        <dbReference type="SAM" id="SignalP"/>
    </source>
</evidence>
<dbReference type="InterPro" id="IPR012910">
    <property type="entry name" value="Plug_dom"/>
</dbReference>
<feature type="chain" id="PRO_5015142097" evidence="10">
    <location>
        <begin position="22"/>
        <end position="654"/>
    </location>
</feature>
<dbReference type="PANTHER" id="PTHR30069:SF49">
    <property type="entry name" value="OUTER MEMBRANE PROTEIN C"/>
    <property type="match status" value="1"/>
</dbReference>